<dbReference type="EC" id="7.2.2.8" evidence="3"/>
<dbReference type="SFLD" id="SFLDF00027">
    <property type="entry name" value="p-type_atpase"/>
    <property type="match status" value="1"/>
</dbReference>
<dbReference type="NCBIfam" id="TIGR01494">
    <property type="entry name" value="ATPase_P-type"/>
    <property type="match status" value="1"/>
</dbReference>
<gene>
    <name evidence="14" type="ORF">CYY_006554</name>
</gene>
<evidence type="ECO:0000256" key="7">
    <source>
        <dbReference type="ARBA" id="ARBA00022741"/>
    </source>
</evidence>
<dbReference type="InterPro" id="IPR018303">
    <property type="entry name" value="ATPase_P-typ_P_site"/>
</dbReference>
<dbReference type="SUPFAM" id="SSF81665">
    <property type="entry name" value="Calcium ATPase, transmembrane domain M"/>
    <property type="match status" value="1"/>
</dbReference>
<dbReference type="SFLD" id="SFLDG00002">
    <property type="entry name" value="C1.7:_P-type_atpase_like"/>
    <property type="match status" value="1"/>
</dbReference>
<dbReference type="FunFam" id="2.70.150.10:FF:000002">
    <property type="entry name" value="Copper-transporting ATPase 1, putative"/>
    <property type="match status" value="1"/>
</dbReference>
<feature type="transmembrane region" description="Helical" evidence="12">
    <location>
        <begin position="763"/>
        <end position="781"/>
    </location>
</feature>
<keyword evidence="10 12" id="KW-1133">Transmembrane helix</keyword>
<comment type="similarity">
    <text evidence="2 12">Belongs to the cation transport ATPase (P-type) (TC 3.A.3) family. Type IB subfamily.</text>
</comment>
<evidence type="ECO:0000256" key="2">
    <source>
        <dbReference type="ARBA" id="ARBA00006024"/>
    </source>
</evidence>
<dbReference type="PROSITE" id="PS00154">
    <property type="entry name" value="ATPASE_E1_E2"/>
    <property type="match status" value="1"/>
</dbReference>
<dbReference type="FunFam" id="3.30.70.100:FF:000001">
    <property type="entry name" value="ATPase copper transporting beta"/>
    <property type="match status" value="1"/>
</dbReference>
<evidence type="ECO:0000256" key="12">
    <source>
        <dbReference type="RuleBase" id="RU362081"/>
    </source>
</evidence>
<dbReference type="CDD" id="cd00371">
    <property type="entry name" value="HMA"/>
    <property type="match status" value="2"/>
</dbReference>
<keyword evidence="9" id="KW-1278">Translocase</keyword>
<reference evidence="14" key="1">
    <citation type="submission" date="2020-01" db="EMBL/GenBank/DDBJ databases">
        <title>Development of genomics and gene disruption for Polysphondylium violaceum indicates a role for the polyketide synthase stlB in stalk morphogenesis.</title>
        <authorList>
            <person name="Narita B."/>
            <person name="Kawabe Y."/>
            <person name="Kin K."/>
            <person name="Saito T."/>
            <person name="Gibbs R."/>
            <person name="Kuspa A."/>
            <person name="Muzny D."/>
            <person name="Queller D."/>
            <person name="Richards S."/>
            <person name="Strassman J."/>
            <person name="Sucgang R."/>
            <person name="Worley K."/>
            <person name="Schaap P."/>
        </authorList>
    </citation>
    <scope>NUCLEOTIDE SEQUENCE</scope>
    <source>
        <strain evidence="14">QSvi11</strain>
    </source>
</reference>
<dbReference type="SUPFAM" id="SSF81653">
    <property type="entry name" value="Calcium ATPase, transduction domain A"/>
    <property type="match status" value="1"/>
</dbReference>
<dbReference type="InterPro" id="IPR044492">
    <property type="entry name" value="P_typ_ATPase_HD_dom"/>
</dbReference>
<keyword evidence="8 12" id="KW-0067">ATP-binding</keyword>
<protein>
    <recommendedName>
        <fullName evidence="3">P-type Cu(+) transporter</fullName>
        <ecNumber evidence="3">7.2.2.8</ecNumber>
    </recommendedName>
</protein>
<feature type="domain" description="HMA" evidence="13">
    <location>
        <begin position="323"/>
        <end position="389"/>
    </location>
</feature>
<dbReference type="GO" id="GO:0005524">
    <property type="term" value="F:ATP binding"/>
    <property type="evidence" value="ECO:0007669"/>
    <property type="project" value="UniProtKB-UniRule"/>
</dbReference>
<dbReference type="GO" id="GO:0016020">
    <property type="term" value="C:membrane"/>
    <property type="evidence" value="ECO:0007669"/>
    <property type="project" value="UniProtKB-SubCell"/>
</dbReference>
<dbReference type="Gene3D" id="3.30.70.100">
    <property type="match status" value="2"/>
</dbReference>
<evidence type="ECO:0000313" key="14">
    <source>
        <dbReference type="EMBL" id="KAF2072135.1"/>
    </source>
</evidence>
<dbReference type="Gene3D" id="3.40.50.1000">
    <property type="entry name" value="HAD superfamily/HAD-like"/>
    <property type="match status" value="1"/>
</dbReference>
<comment type="subcellular location">
    <subcellularLocation>
        <location evidence="1">Membrane</location>
        <topology evidence="1">Multi-pass membrane protein</topology>
    </subcellularLocation>
</comment>
<keyword evidence="11 12" id="KW-0472">Membrane</keyword>
<evidence type="ECO:0000256" key="4">
    <source>
        <dbReference type="ARBA" id="ARBA00022448"/>
    </source>
</evidence>
<evidence type="ECO:0000256" key="11">
    <source>
        <dbReference type="ARBA" id="ARBA00023136"/>
    </source>
</evidence>
<keyword evidence="7 12" id="KW-0547">Nucleotide-binding</keyword>
<dbReference type="PRINTS" id="PR00119">
    <property type="entry name" value="CATATPASE"/>
</dbReference>
<dbReference type="InterPro" id="IPR027256">
    <property type="entry name" value="P-typ_ATPase_IB"/>
</dbReference>
<dbReference type="GO" id="GO:0016887">
    <property type="term" value="F:ATP hydrolysis activity"/>
    <property type="evidence" value="ECO:0007669"/>
    <property type="project" value="InterPro"/>
</dbReference>
<dbReference type="GO" id="GO:0043682">
    <property type="term" value="F:P-type divalent copper transporter activity"/>
    <property type="evidence" value="ECO:0007669"/>
    <property type="project" value="TreeGrafter"/>
</dbReference>
<dbReference type="InterPro" id="IPR006121">
    <property type="entry name" value="HMA_dom"/>
</dbReference>
<dbReference type="SUPFAM" id="SSF56784">
    <property type="entry name" value="HAD-like"/>
    <property type="match status" value="1"/>
</dbReference>
<dbReference type="PANTHER" id="PTHR43520:SF7">
    <property type="entry name" value="P-TYPE ATPASE"/>
    <property type="match status" value="1"/>
</dbReference>
<dbReference type="Pfam" id="PF00122">
    <property type="entry name" value="E1-E2_ATPase"/>
    <property type="match status" value="1"/>
</dbReference>
<dbReference type="InterPro" id="IPR036412">
    <property type="entry name" value="HAD-like_sf"/>
</dbReference>
<evidence type="ECO:0000259" key="13">
    <source>
        <dbReference type="PROSITE" id="PS50846"/>
    </source>
</evidence>
<keyword evidence="6 12" id="KW-0479">Metal-binding</keyword>
<evidence type="ECO:0000256" key="9">
    <source>
        <dbReference type="ARBA" id="ARBA00022967"/>
    </source>
</evidence>
<dbReference type="InterPro" id="IPR023298">
    <property type="entry name" value="ATPase_P-typ_TM_dom_sf"/>
</dbReference>
<dbReference type="InterPro" id="IPR008250">
    <property type="entry name" value="ATPase_P-typ_transduc_dom_A_sf"/>
</dbReference>
<feature type="transmembrane region" description="Helical" evidence="12">
    <location>
        <begin position="801"/>
        <end position="821"/>
    </location>
</feature>
<accession>A0A8J4UY57</accession>
<feature type="transmembrane region" description="Helical" evidence="12">
    <location>
        <begin position="1161"/>
        <end position="1182"/>
    </location>
</feature>
<feature type="transmembrane region" description="Helical" evidence="12">
    <location>
        <begin position="1133"/>
        <end position="1155"/>
    </location>
</feature>
<sequence>MAIFSEKCNCNCVSCVCNDLLQNFMNKNVCRSSENQSNNNNDDGQDVKVQVQFESCCSPNLASVNTQKESKNACSCSSGTCCSLSQLFHHTFFRIMVPSLSQSNSETIRNSLLALEYTTNVVVDFVNTLVQVEVSVEKYIFKILGVFQLLKIPVAAIQSKECPQNSLMTIDDMEDTPLLNQNIQSPLFDQVELEYKTREFKIDGMVCRVGCANKIEISLLNNPKVESAHIDFDNSILTVQGDIPDRMVRKLLLRLGFKCKRVRSTQEMPFISPLHFEREEELLAIPKCDISKTNNNNTTVIEMEDLSTATMDIKVEQPPTEIDTVAIGVFGMTCASCVGIVEHGIKSVAGVVECSVNLLAERAEVTFHPQVCQVKDILESLDNLGFETKVIQVAKPGSFFIKVSDKSINQQSVIDEISTVQGVSLASVEVSQDPTDNNDGVVFKIDCDSMVTGPRAIIKLLFQKFEITAELYNPDASDAKESLLRKREIEKWRKLFLFSCVFTIPIIIIAMVLVPIKSITFFHKQIVPGFPVEALINMVLATPVQFISGFNFYKNSWAALKNFHGNMDLLVAVGSTCAYVYSLISVFMGIADSDFEAMHFFETSASLITFIILGRWLENIAKGNTSSAIVKLMNLQSKESVLVNVNTSNGGFQVTGEEIIPSNLIQFGDHLKVVPGASIPTDGVVAYGSSSIDESMLTGESIPVTKKVGDSVTGGTLNLDGSLFIVANKVGSESTLSQIISLVQQAQTSKAPIQALADTISKYFVPGILIIGVITFSIWIALAQTESIPMDWMHGASPFLFAFLTAISVIVIACPCALGLATPTAVMVGTGVGAAMGILIKGGKALETAHKATAILFDKTGTLTTGKMTVTDYKVTTDGSIDEKTFFKIVGAAETNSEHPIAKAIVKFCKQALLPSGAEKSEQPIEYQFPQVEEFQGVAGRGLKCILEAKALNIGNLSWMKENSIQVDQSIVDIAQDLETKGKTVIYVAYDNAFSGIMGISDIPREDSKKAIQKLTAMGLKCYMVTGDNRRAAKFIGQQVGISEEFIFSEVVPKEKAERVSHLQEIGDIVCFVGDGVNDSPALSQADVGISVATGTDIAIESSSIVLLKNSLTDVYRSIHLSRVVFRRIKINFTLALIYNLLAVPLAAGLFRVIFGVGLPPMAAAAAMVVSSLSVLSSSLLLKLYRPPK</sequence>
<evidence type="ECO:0000256" key="8">
    <source>
        <dbReference type="ARBA" id="ARBA00022840"/>
    </source>
</evidence>
<dbReference type="PANTHER" id="PTHR43520">
    <property type="entry name" value="ATP7, ISOFORM B"/>
    <property type="match status" value="1"/>
</dbReference>
<feature type="transmembrane region" description="Helical" evidence="12">
    <location>
        <begin position="495"/>
        <end position="514"/>
    </location>
</feature>
<evidence type="ECO:0000256" key="6">
    <source>
        <dbReference type="ARBA" id="ARBA00022723"/>
    </source>
</evidence>
<dbReference type="GO" id="GO:0140581">
    <property type="term" value="F:P-type monovalent copper transporter activity"/>
    <property type="evidence" value="ECO:0007669"/>
    <property type="project" value="UniProtKB-EC"/>
</dbReference>
<comment type="caution">
    <text evidence="14">The sequence shown here is derived from an EMBL/GenBank/DDBJ whole genome shotgun (WGS) entry which is preliminary data.</text>
</comment>
<feature type="domain" description="HMA" evidence="13">
    <location>
        <begin position="196"/>
        <end position="260"/>
    </location>
</feature>
<dbReference type="InterPro" id="IPR023299">
    <property type="entry name" value="ATPase_P-typ_cyto_dom_N"/>
</dbReference>
<dbReference type="InterPro" id="IPR001757">
    <property type="entry name" value="P_typ_ATPase"/>
</dbReference>
<dbReference type="Pfam" id="PF00403">
    <property type="entry name" value="HMA"/>
    <property type="match status" value="2"/>
</dbReference>
<feature type="transmembrane region" description="Helical" evidence="12">
    <location>
        <begin position="534"/>
        <end position="553"/>
    </location>
</feature>
<dbReference type="PRINTS" id="PR00942">
    <property type="entry name" value="CUATPASEI"/>
</dbReference>
<feature type="transmembrane region" description="Helical" evidence="12">
    <location>
        <begin position="569"/>
        <end position="591"/>
    </location>
</feature>
<dbReference type="GO" id="GO:0055070">
    <property type="term" value="P:copper ion homeostasis"/>
    <property type="evidence" value="ECO:0007669"/>
    <property type="project" value="TreeGrafter"/>
</dbReference>
<dbReference type="Gene3D" id="2.70.150.10">
    <property type="entry name" value="Calcium-transporting ATPase, cytoplasmic transduction domain A"/>
    <property type="match status" value="1"/>
</dbReference>
<keyword evidence="5 12" id="KW-0812">Transmembrane</keyword>
<evidence type="ECO:0000313" key="15">
    <source>
        <dbReference type="Proteomes" id="UP000695562"/>
    </source>
</evidence>
<dbReference type="EMBL" id="AJWJ01000308">
    <property type="protein sequence ID" value="KAF2072135.1"/>
    <property type="molecule type" value="Genomic_DNA"/>
</dbReference>
<keyword evidence="4" id="KW-0813">Transport</keyword>
<dbReference type="AlphaFoldDB" id="A0A8J4UY57"/>
<dbReference type="CDD" id="cd02094">
    <property type="entry name" value="P-type_ATPase_Cu-like"/>
    <property type="match status" value="1"/>
</dbReference>
<dbReference type="SUPFAM" id="SSF55008">
    <property type="entry name" value="HMA, heavy metal-associated domain"/>
    <property type="match status" value="2"/>
</dbReference>
<dbReference type="Proteomes" id="UP000695562">
    <property type="component" value="Unassembled WGS sequence"/>
</dbReference>
<keyword evidence="15" id="KW-1185">Reference proteome</keyword>
<organism evidence="14 15">
    <name type="scientific">Polysphondylium violaceum</name>
    <dbReference type="NCBI Taxonomy" id="133409"/>
    <lineage>
        <taxon>Eukaryota</taxon>
        <taxon>Amoebozoa</taxon>
        <taxon>Evosea</taxon>
        <taxon>Eumycetozoa</taxon>
        <taxon>Dictyostelia</taxon>
        <taxon>Dictyosteliales</taxon>
        <taxon>Dictyosteliaceae</taxon>
        <taxon>Polysphondylium</taxon>
    </lineage>
</organism>
<feature type="transmembrane region" description="Helical" evidence="12">
    <location>
        <begin position="597"/>
        <end position="617"/>
    </location>
</feature>
<dbReference type="InterPro" id="IPR036163">
    <property type="entry name" value="HMA_dom_sf"/>
</dbReference>
<dbReference type="InterPro" id="IPR017969">
    <property type="entry name" value="Heavy-metal-associated_CS"/>
</dbReference>
<dbReference type="GO" id="GO:0005507">
    <property type="term" value="F:copper ion binding"/>
    <property type="evidence" value="ECO:0007669"/>
    <property type="project" value="TreeGrafter"/>
</dbReference>
<dbReference type="OrthoDB" id="432719at2759"/>
<proteinExistence type="inferred from homology"/>
<evidence type="ECO:0000256" key="3">
    <source>
        <dbReference type="ARBA" id="ARBA00012517"/>
    </source>
</evidence>
<dbReference type="PROSITE" id="PS50846">
    <property type="entry name" value="HMA_2"/>
    <property type="match status" value="2"/>
</dbReference>
<dbReference type="PROSITE" id="PS01047">
    <property type="entry name" value="HMA_1"/>
    <property type="match status" value="1"/>
</dbReference>
<dbReference type="Gene3D" id="3.40.1110.10">
    <property type="entry name" value="Calcium-transporting ATPase, cytoplasmic domain N"/>
    <property type="match status" value="1"/>
</dbReference>
<name>A0A8J4UY57_9MYCE</name>
<evidence type="ECO:0000256" key="10">
    <source>
        <dbReference type="ARBA" id="ARBA00022989"/>
    </source>
</evidence>
<evidence type="ECO:0000256" key="1">
    <source>
        <dbReference type="ARBA" id="ARBA00004141"/>
    </source>
</evidence>
<dbReference type="Pfam" id="PF00702">
    <property type="entry name" value="Hydrolase"/>
    <property type="match status" value="1"/>
</dbReference>
<dbReference type="NCBIfam" id="TIGR01525">
    <property type="entry name" value="ATPase-IB_hvy"/>
    <property type="match status" value="1"/>
</dbReference>
<evidence type="ECO:0000256" key="5">
    <source>
        <dbReference type="ARBA" id="ARBA00022692"/>
    </source>
</evidence>
<dbReference type="InterPro" id="IPR023214">
    <property type="entry name" value="HAD_sf"/>
</dbReference>
<dbReference type="SFLD" id="SFLDS00003">
    <property type="entry name" value="Haloacid_Dehalogenase"/>
    <property type="match status" value="1"/>
</dbReference>
<dbReference type="InterPro" id="IPR059000">
    <property type="entry name" value="ATPase_P-type_domA"/>
</dbReference>